<dbReference type="AlphaFoldDB" id="A0A942T928"/>
<accession>A0A942T928</accession>
<feature type="region of interest" description="Disordered" evidence="1">
    <location>
        <begin position="231"/>
        <end position="254"/>
    </location>
</feature>
<dbReference type="EMBL" id="JAGYPE010000008">
    <property type="protein sequence ID" value="MBS4187233.1"/>
    <property type="molecule type" value="Genomic_DNA"/>
</dbReference>
<sequence>MLRPVTGSVQELSTARPLETLVATLDRLVGGVPIVGPVVGDESLGAVTAPVTGLVDDVLGGVGNTVGTIPDVVTGVPPVVDGVLPHVPLPGGTLPDGVLPGGTDGLPGTLPVGTQLPATATVSVAGVLSREDRAASVTGPAVTAAGTPAADGVRVIGPLAPNTLGDTSVDAAGVLFGGDALLVPGNRDVQHGPLGDQPEGTVGGGSAAGAQSVTAVGTVGSDDLRFLLAAGTSGNRADDTLPASVVGEHDVAPD</sequence>
<reference evidence="2" key="1">
    <citation type="submission" date="2021-05" db="EMBL/GenBank/DDBJ databases">
        <title>Novel Bacillus species.</title>
        <authorList>
            <person name="Liu G."/>
        </authorList>
    </citation>
    <scope>NUCLEOTIDE SEQUENCE</scope>
    <source>
        <strain evidence="2">FJAT-50051</strain>
    </source>
</reference>
<gene>
    <name evidence="2" type="ORF">KHB02_38345</name>
</gene>
<feature type="region of interest" description="Disordered" evidence="1">
    <location>
        <begin position="187"/>
        <end position="209"/>
    </location>
</feature>
<evidence type="ECO:0000313" key="2">
    <source>
        <dbReference type="EMBL" id="MBS4187233.1"/>
    </source>
</evidence>
<organism evidence="2">
    <name type="scientific">Neobacillus citreus</name>
    <dbReference type="NCBI Taxonomy" id="2833578"/>
    <lineage>
        <taxon>Bacteria</taxon>
        <taxon>Bacillati</taxon>
        <taxon>Bacillota</taxon>
        <taxon>Bacilli</taxon>
        <taxon>Bacillales</taxon>
        <taxon>Bacillaceae</taxon>
        <taxon>Neobacillus</taxon>
    </lineage>
</organism>
<protein>
    <submittedName>
        <fullName evidence="2">Uncharacterized protein</fullName>
    </submittedName>
</protein>
<comment type="caution">
    <text evidence="2">The sequence shown here is derived from an EMBL/GenBank/DDBJ whole genome shotgun (WGS) entry which is preliminary data.</text>
</comment>
<name>A0A942T928_9BACI</name>
<evidence type="ECO:0000256" key="1">
    <source>
        <dbReference type="SAM" id="MobiDB-lite"/>
    </source>
</evidence>
<proteinExistence type="predicted"/>